<protein>
    <submittedName>
        <fullName evidence="3">Uncharacterized protein</fullName>
    </submittedName>
</protein>
<evidence type="ECO:0000313" key="2">
    <source>
        <dbReference type="Proteomes" id="UP000095287"/>
    </source>
</evidence>
<evidence type="ECO:0000313" key="3">
    <source>
        <dbReference type="WBParaSite" id="L893_g17419.t1"/>
    </source>
</evidence>
<reference evidence="3" key="1">
    <citation type="submission" date="2016-11" db="UniProtKB">
        <authorList>
            <consortium name="WormBaseParasite"/>
        </authorList>
    </citation>
    <scope>IDENTIFICATION</scope>
</reference>
<feature type="region of interest" description="Disordered" evidence="1">
    <location>
        <begin position="119"/>
        <end position="161"/>
    </location>
</feature>
<dbReference type="WBParaSite" id="L893_g17419.t1">
    <property type="protein sequence ID" value="L893_g17419.t1"/>
    <property type="gene ID" value="L893_g17419"/>
</dbReference>
<feature type="compositionally biased region" description="Basic and acidic residues" evidence="1">
    <location>
        <begin position="189"/>
        <end position="200"/>
    </location>
</feature>
<name>A0A1I7YL43_9BILA</name>
<proteinExistence type="predicted"/>
<accession>A0A1I7YL43</accession>
<evidence type="ECO:0000256" key="1">
    <source>
        <dbReference type="SAM" id="MobiDB-lite"/>
    </source>
</evidence>
<keyword evidence="2" id="KW-1185">Reference proteome</keyword>
<dbReference type="AlphaFoldDB" id="A0A1I7YL43"/>
<organism evidence="2 3">
    <name type="scientific">Steinernema glaseri</name>
    <dbReference type="NCBI Taxonomy" id="37863"/>
    <lineage>
        <taxon>Eukaryota</taxon>
        <taxon>Metazoa</taxon>
        <taxon>Ecdysozoa</taxon>
        <taxon>Nematoda</taxon>
        <taxon>Chromadorea</taxon>
        <taxon>Rhabditida</taxon>
        <taxon>Tylenchina</taxon>
        <taxon>Panagrolaimomorpha</taxon>
        <taxon>Strongyloidoidea</taxon>
        <taxon>Steinernematidae</taxon>
        <taxon>Steinernema</taxon>
    </lineage>
</organism>
<feature type="region of interest" description="Disordered" evidence="1">
    <location>
        <begin position="175"/>
        <end position="207"/>
    </location>
</feature>
<dbReference type="Proteomes" id="UP000095287">
    <property type="component" value="Unplaced"/>
</dbReference>
<sequence length="207" mass="22769">MESKVKTNDAIIMVPRPLQSTENLEMHASRKNSISSNLATRFAGSIRSAFGSSLQLDKRVPSLSRIPEIAVEESCDKPANGSLQKARKRRSSVNVAEISAQQLKDQTKPPTLILPYISRRRYSDPEKSQKASATGGPLAAVDEIDERSSSTSQESIKEPSTVPFCVSSADCYASMSLSPESSDEDDDKEDKADENLFKDHHTGKKFY</sequence>